<feature type="domain" description="HAMP" evidence="3">
    <location>
        <begin position="372"/>
        <end position="424"/>
    </location>
</feature>
<evidence type="ECO:0000259" key="3">
    <source>
        <dbReference type="PROSITE" id="PS50885"/>
    </source>
</evidence>
<feature type="region of interest" description="Disordered" evidence="1">
    <location>
        <begin position="292"/>
        <end position="311"/>
    </location>
</feature>
<dbReference type="InterPro" id="IPR043128">
    <property type="entry name" value="Rev_trsase/Diguanyl_cyclase"/>
</dbReference>
<reference evidence="5 6" key="1">
    <citation type="submission" date="2024-04" db="EMBL/GenBank/DDBJ databases">
        <title>Novel species of the genus Ideonella isolated from streams.</title>
        <authorList>
            <person name="Lu H."/>
        </authorList>
    </citation>
    <scope>NUCLEOTIDE SEQUENCE [LARGE SCALE GENOMIC DNA]</scope>
    <source>
        <strain evidence="5 6">LYT19W</strain>
    </source>
</reference>
<gene>
    <name evidence="5" type="ORF">AACH00_16880</name>
</gene>
<dbReference type="SUPFAM" id="SSF55073">
    <property type="entry name" value="Nucleotide cyclase"/>
    <property type="match status" value="1"/>
</dbReference>
<dbReference type="InterPro" id="IPR052163">
    <property type="entry name" value="DGC-Regulatory_Protein"/>
</dbReference>
<dbReference type="SUPFAM" id="SSF158472">
    <property type="entry name" value="HAMP domain-like"/>
    <property type="match status" value="1"/>
</dbReference>
<dbReference type="SMART" id="SM00304">
    <property type="entry name" value="HAMP"/>
    <property type="match status" value="1"/>
</dbReference>
<dbReference type="CDD" id="cd01949">
    <property type="entry name" value="GGDEF"/>
    <property type="match status" value="1"/>
</dbReference>
<comment type="caution">
    <text evidence="5">The sequence shown here is derived from an EMBL/GenBank/DDBJ whole genome shotgun (WGS) entry which is preliminary data.</text>
</comment>
<dbReference type="InterPro" id="IPR000160">
    <property type="entry name" value="GGDEF_dom"/>
</dbReference>
<name>A0ABU9CC54_9BURK</name>
<proteinExistence type="predicted"/>
<dbReference type="RefSeq" id="WP_341400352.1">
    <property type="nucleotide sequence ID" value="NZ_JBBUTI010000013.1"/>
</dbReference>
<dbReference type="PROSITE" id="PS50887">
    <property type="entry name" value="GGDEF"/>
    <property type="match status" value="1"/>
</dbReference>
<accession>A0ABU9CC54</accession>
<keyword evidence="5" id="KW-0808">Transferase</keyword>
<dbReference type="EMBL" id="JBBUTI010000013">
    <property type="protein sequence ID" value="MEK8048037.1"/>
    <property type="molecule type" value="Genomic_DNA"/>
</dbReference>
<dbReference type="InterPro" id="IPR029787">
    <property type="entry name" value="Nucleotide_cyclase"/>
</dbReference>
<organism evidence="5 6">
    <name type="scientific">Ideonella margarita</name>
    <dbReference type="NCBI Taxonomy" id="2984191"/>
    <lineage>
        <taxon>Bacteria</taxon>
        <taxon>Pseudomonadati</taxon>
        <taxon>Pseudomonadota</taxon>
        <taxon>Betaproteobacteria</taxon>
        <taxon>Burkholderiales</taxon>
        <taxon>Sphaerotilaceae</taxon>
        <taxon>Ideonella</taxon>
    </lineage>
</organism>
<dbReference type="Gene3D" id="6.10.340.10">
    <property type="match status" value="1"/>
</dbReference>
<keyword evidence="2" id="KW-0812">Transmembrane</keyword>
<dbReference type="Pfam" id="PF00672">
    <property type="entry name" value="HAMP"/>
    <property type="match status" value="1"/>
</dbReference>
<dbReference type="GO" id="GO:0052621">
    <property type="term" value="F:diguanylate cyclase activity"/>
    <property type="evidence" value="ECO:0007669"/>
    <property type="project" value="UniProtKB-EC"/>
</dbReference>
<dbReference type="PROSITE" id="PS50885">
    <property type="entry name" value="HAMP"/>
    <property type="match status" value="1"/>
</dbReference>
<keyword evidence="6" id="KW-1185">Reference proteome</keyword>
<feature type="transmembrane region" description="Helical" evidence="2">
    <location>
        <begin position="12"/>
        <end position="33"/>
    </location>
</feature>
<keyword evidence="2" id="KW-0472">Membrane</keyword>
<evidence type="ECO:0000313" key="6">
    <source>
        <dbReference type="Proteomes" id="UP001379945"/>
    </source>
</evidence>
<evidence type="ECO:0000256" key="1">
    <source>
        <dbReference type="SAM" id="MobiDB-lite"/>
    </source>
</evidence>
<dbReference type="CDD" id="cd18774">
    <property type="entry name" value="PDC2_HK_sensor"/>
    <property type="match status" value="1"/>
</dbReference>
<evidence type="ECO:0000313" key="5">
    <source>
        <dbReference type="EMBL" id="MEK8048037.1"/>
    </source>
</evidence>
<dbReference type="Pfam" id="PF00990">
    <property type="entry name" value="GGDEF"/>
    <property type="match status" value="1"/>
</dbReference>
<dbReference type="SUPFAM" id="SSF103190">
    <property type="entry name" value="Sensory domain-like"/>
    <property type="match status" value="1"/>
</dbReference>
<keyword evidence="2" id="KW-1133">Transmembrane helix</keyword>
<dbReference type="PANTHER" id="PTHR46663:SF2">
    <property type="entry name" value="GGDEF DOMAIN-CONTAINING PROTEIN"/>
    <property type="match status" value="1"/>
</dbReference>
<sequence>MPLFRWLSLRQLLTVPYVVLVLMLSLLLGSLSYQAGRTAVDNLSEQLLSETVGRISQAVEKHVFGSGAVLEMAFPRGVTAPRRLADEVDSLRTRFWLATSVHRELNNYAYYGDEQGHFLGVWRDGEDDAQMRLRTASEGPRTVWKFKGIHGALHEPEVEQRVFEPRQRPWYQAASRASTETWTSIYIDFRTTELVATRARRVLTSSGQLGGVVATDVSLHHLSAFVQALPLSRNGIAFVVEPDGNLIATSRGDYLRRGPDGRPERLPASASGDRLLAVSYAAALKLRHSSGEAEEGREWQGTRSARIDGPDGESVQLAQARIRDNAGLDWLIVVAVPRHDFLKAVTDNTVQTVLLGLLASGGVVGVGLLSLGVVSRDLRKLAVAARQVGEGRYDTPLNIQRRDEIGDLAQSFSAMKRRLATDRLTGLASREVMLRRIEDRITQQRRQGDAQPFGVLFMDVNGFKAVNDQHGHDTGDKVLSELAGRMRETLREHDLIARWAGDEFVVLLDNVQGDDDMRAVVHKLTEAFSLPLSCLPEGHSTSVGMAIGTASFPADGGDAPTLIRRADQSMYTAKHRTR</sequence>
<dbReference type="Proteomes" id="UP001379945">
    <property type="component" value="Unassembled WGS sequence"/>
</dbReference>
<evidence type="ECO:0000259" key="4">
    <source>
        <dbReference type="PROSITE" id="PS50887"/>
    </source>
</evidence>
<dbReference type="CDD" id="cd06225">
    <property type="entry name" value="HAMP"/>
    <property type="match status" value="1"/>
</dbReference>
<dbReference type="Gene3D" id="3.30.450.20">
    <property type="entry name" value="PAS domain"/>
    <property type="match status" value="1"/>
</dbReference>
<dbReference type="InterPro" id="IPR003660">
    <property type="entry name" value="HAMP_dom"/>
</dbReference>
<feature type="transmembrane region" description="Helical" evidence="2">
    <location>
        <begin position="353"/>
        <end position="374"/>
    </location>
</feature>
<feature type="compositionally biased region" description="Basic and acidic residues" evidence="1">
    <location>
        <begin position="292"/>
        <end position="309"/>
    </location>
</feature>
<keyword evidence="5" id="KW-0548">Nucleotidyltransferase</keyword>
<evidence type="ECO:0000256" key="2">
    <source>
        <dbReference type="SAM" id="Phobius"/>
    </source>
</evidence>
<dbReference type="SMART" id="SM00267">
    <property type="entry name" value="GGDEF"/>
    <property type="match status" value="1"/>
</dbReference>
<dbReference type="NCBIfam" id="TIGR00254">
    <property type="entry name" value="GGDEF"/>
    <property type="match status" value="1"/>
</dbReference>
<dbReference type="InterPro" id="IPR029151">
    <property type="entry name" value="Sensor-like_sf"/>
</dbReference>
<feature type="domain" description="GGDEF" evidence="4">
    <location>
        <begin position="451"/>
        <end position="578"/>
    </location>
</feature>
<dbReference type="EC" id="2.7.7.65" evidence="5"/>
<protein>
    <submittedName>
        <fullName evidence="5">Diguanylate cyclase</fullName>
        <ecNumber evidence="5">2.7.7.65</ecNumber>
    </submittedName>
</protein>
<dbReference type="PANTHER" id="PTHR46663">
    <property type="entry name" value="DIGUANYLATE CYCLASE DGCT-RELATED"/>
    <property type="match status" value="1"/>
</dbReference>
<dbReference type="Gene3D" id="3.30.70.270">
    <property type="match status" value="1"/>
</dbReference>